<evidence type="ECO:0000313" key="2">
    <source>
        <dbReference type="Proteomes" id="UP000092952"/>
    </source>
</evidence>
<protein>
    <recommendedName>
        <fullName evidence="3">Carbon monoxide dehydrogenase</fullName>
    </recommendedName>
</protein>
<dbReference type="InterPro" id="IPR023393">
    <property type="entry name" value="START-like_dom_sf"/>
</dbReference>
<evidence type="ECO:0008006" key="3">
    <source>
        <dbReference type="Google" id="ProtNLM"/>
    </source>
</evidence>
<dbReference type="Pfam" id="PF06240">
    <property type="entry name" value="COXG"/>
    <property type="match status" value="1"/>
</dbReference>
<dbReference type="CDD" id="cd07823">
    <property type="entry name" value="SRPBCC_5"/>
    <property type="match status" value="1"/>
</dbReference>
<reference evidence="2" key="1">
    <citation type="submission" date="2016-03" db="EMBL/GenBank/DDBJ databases">
        <title>Complete genome sequence of Solimmundus cernigliae, representing a novel lineage of polycyclic aromatic hydrocarbon degraders within the Gammaproteobacteria.</title>
        <authorList>
            <person name="Singleton D.R."/>
            <person name="Dickey A.N."/>
            <person name="Scholl E.H."/>
            <person name="Wright F.A."/>
            <person name="Aitken M.D."/>
        </authorList>
    </citation>
    <scope>NUCLEOTIDE SEQUENCE [LARGE SCALE GENOMIC DNA]</scope>
    <source>
        <strain evidence="2">TR3.2</strain>
    </source>
</reference>
<dbReference type="SUPFAM" id="SSF55961">
    <property type="entry name" value="Bet v1-like"/>
    <property type="match status" value="1"/>
</dbReference>
<dbReference type="EMBL" id="CP014671">
    <property type="protein sequence ID" value="ANX02852.1"/>
    <property type="molecule type" value="Genomic_DNA"/>
</dbReference>
<dbReference type="STRING" id="1810504.PG2T_00670"/>
<gene>
    <name evidence="1" type="ORF">PG2T_00670</name>
</gene>
<dbReference type="Gene3D" id="3.30.530.20">
    <property type="match status" value="1"/>
</dbReference>
<sequence>MEFEFRHALPAPVETVWAAIENIETVALCIPGVVRVEREDADRYVGALRIKVGPISLELGGLVTVELLDAASRTLRFLGEAKDRRVPGQIKSRATLIVTAHADGGSELYLHSDTHILGKIGEFGQPVVRKKTEQVLREFSQNLSRQLIGDDPAG</sequence>
<dbReference type="PANTHER" id="PTHR38588">
    <property type="entry name" value="BLL0334 PROTEIN"/>
    <property type="match status" value="1"/>
</dbReference>
<keyword evidence="2" id="KW-1185">Reference proteome</keyword>
<dbReference type="KEGG" id="gbi:PG2T_00670"/>
<dbReference type="AlphaFoldDB" id="A0A1B1YQ08"/>
<organism evidence="1 2">
    <name type="scientific">Immundisolibacter cernigliae</name>
    <dbReference type="NCBI Taxonomy" id="1810504"/>
    <lineage>
        <taxon>Bacteria</taxon>
        <taxon>Pseudomonadati</taxon>
        <taxon>Pseudomonadota</taxon>
        <taxon>Gammaproteobacteria</taxon>
        <taxon>Immundisolibacterales</taxon>
        <taxon>Immundisolibacteraceae</taxon>
        <taxon>Immundisolibacter</taxon>
    </lineage>
</organism>
<dbReference type="InParanoid" id="A0A1B1YQ08"/>
<accession>A0A1B1YQ08</accession>
<dbReference type="RefSeq" id="WP_068802366.1">
    <property type="nucleotide sequence ID" value="NZ_CP014671.1"/>
</dbReference>
<proteinExistence type="predicted"/>
<dbReference type="OrthoDB" id="6177861at2"/>
<name>A0A1B1YQ08_9GAMM</name>
<evidence type="ECO:0000313" key="1">
    <source>
        <dbReference type="EMBL" id="ANX02852.1"/>
    </source>
</evidence>
<dbReference type="PANTHER" id="PTHR38588:SF1">
    <property type="entry name" value="BLL0334 PROTEIN"/>
    <property type="match status" value="1"/>
</dbReference>
<dbReference type="InterPro" id="IPR010419">
    <property type="entry name" value="CO_DH_gsu"/>
</dbReference>
<dbReference type="Proteomes" id="UP000092952">
    <property type="component" value="Chromosome"/>
</dbReference>